<proteinExistence type="predicted"/>
<evidence type="ECO:0000313" key="2">
    <source>
        <dbReference type="Proteomes" id="UP000003480"/>
    </source>
</evidence>
<name>I4G375_MICAE</name>
<dbReference type="HOGENOM" id="CLU_2288265_0_0_3"/>
<protein>
    <submittedName>
        <fullName evidence="1">Uncharacterized protein</fullName>
    </submittedName>
</protein>
<organism evidence="1 2">
    <name type="scientific">Microcystis aeruginosa PCC 9443</name>
    <dbReference type="NCBI Taxonomy" id="1160281"/>
    <lineage>
        <taxon>Bacteria</taxon>
        <taxon>Bacillati</taxon>
        <taxon>Cyanobacteriota</taxon>
        <taxon>Cyanophyceae</taxon>
        <taxon>Oscillatoriophycideae</taxon>
        <taxon>Chroococcales</taxon>
        <taxon>Microcystaceae</taxon>
        <taxon>Microcystis</taxon>
    </lineage>
</organism>
<dbReference type="Proteomes" id="UP000003480">
    <property type="component" value="Unassembled WGS sequence"/>
</dbReference>
<accession>I4G375</accession>
<evidence type="ECO:0000313" key="1">
    <source>
        <dbReference type="EMBL" id="CCI02386.1"/>
    </source>
</evidence>
<sequence length="101" mass="11229">MKLYKQKLSHQVEKSRLVNKNTSSICLDFQRREPSSGSINFLVYWDLGIFGLGQKKDTFGDSLGLLSKEAKLFVGWVSGSVTHAGVGFHASTQPTFSTKIF</sequence>
<gene>
    <name evidence="1" type="ORF">MICAC_3280011</name>
</gene>
<dbReference type="EMBL" id="CAIJ01000255">
    <property type="protein sequence ID" value="CCI02386.1"/>
    <property type="molecule type" value="Genomic_DNA"/>
</dbReference>
<reference evidence="1 2" key="1">
    <citation type="submission" date="2012-04" db="EMBL/GenBank/DDBJ databases">
        <authorList>
            <person name="Genoscope - CEA"/>
        </authorList>
    </citation>
    <scope>NUCLEOTIDE SEQUENCE [LARGE SCALE GENOMIC DNA]</scope>
    <source>
        <strain evidence="1 2">9443</strain>
    </source>
</reference>
<comment type="caution">
    <text evidence="1">The sequence shown here is derived from an EMBL/GenBank/DDBJ whole genome shotgun (WGS) entry which is preliminary data.</text>
</comment>
<dbReference type="AlphaFoldDB" id="I4G375"/>